<accession>A0A6N9NFZ4</accession>
<dbReference type="Proteomes" id="UP000470771">
    <property type="component" value="Unassembled WGS sequence"/>
</dbReference>
<proteinExistence type="predicted"/>
<gene>
    <name evidence="1" type="ORF">GQN54_00030</name>
</gene>
<dbReference type="InterPro" id="IPR011047">
    <property type="entry name" value="Quinoprotein_ADH-like_sf"/>
</dbReference>
<reference evidence="1 2" key="1">
    <citation type="submission" date="2019-12" db="EMBL/GenBank/DDBJ databases">
        <authorList>
            <person name="Zhao J."/>
        </authorList>
    </citation>
    <scope>NUCLEOTIDE SEQUENCE [LARGE SCALE GENOMIC DNA]</scope>
    <source>
        <strain evidence="1 2">S-15</strain>
    </source>
</reference>
<protein>
    <submittedName>
        <fullName evidence="1">Uncharacterized protein</fullName>
    </submittedName>
</protein>
<dbReference type="InterPro" id="IPR052918">
    <property type="entry name" value="Motility_Chemotaxis_Reg"/>
</dbReference>
<name>A0A6N9NFZ4_9FLAO</name>
<sequence length="261" mass="29472">MPTIATAQGGWQWAKNYGGDRNPPVETVSSLQTDQWGNIYIAGTITDIYQRDSAGNVLYDSNFFPLLHNYGKEDIWVAKYSPTGKNLWSEYAGSGNPDYFYASTLDKNGNLYIAGQLSYNSFRLPHTFNNKPISGDSLNGFIAKLDSSGKLLWHKPFGFDSLTSRAVCARGRTLSLDQNNVLHFLFLSCQQQILFNTDTIDDVWYDAEFTSNGDYISSKRLPFKDYQTSPSNLKTNIDANGNYYFHGSFQRDTLFLLNDTI</sequence>
<dbReference type="PANTHER" id="PTHR35580:SF1">
    <property type="entry name" value="PHYTASE-LIKE DOMAIN-CONTAINING PROTEIN"/>
    <property type="match status" value="1"/>
</dbReference>
<dbReference type="PANTHER" id="PTHR35580">
    <property type="entry name" value="CELL SURFACE GLYCOPROTEIN (S-LAYER PROTEIN)-LIKE PROTEIN"/>
    <property type="match status" value="1"/>
</dbReference>
<organism evidence="1 2">
    <name type="scientific">Acidiluteibacter ferrifornacis</name>
    <dbReference type="NCBI Taxonomy" id="2692424"/>
    <lineage>
        <taxon>Bacteria</taxon>
        <taxon>Pseudomonadati</taxon>
        <taxon>Bacteroidota</taxon>
        <taxon>Flavobacteriia</taxon>
        <taxon>Flavobacteriales</taxon>
        <taxon>Cryomorphaceae</taxon>
        <taxon>Acidiluteibacter</taxon>
    </lineage>
</organism>
<dbReference type="AlphaFoldDB" id="A0A6N9NFZ4"/>
<evidence type="ECO:0000313" key="1">
    <source>
        <dbReference type="EMBL" id="NBG64481.1"/>
    </source>
</evidence>
<comment type="caution">
    <text evidence="1">The sequence shown here is derived from an EMBL/GenBank/DDBJ whole genome shotgun (WGS) entry which is preliminary data.</text>
</comment>
<dbReference type="RefSeq" id="WP_394350970.1">
    <property type="nucleotide sequence ID" value="NZ_WWNE01000002.1"/>
</dbReference>
<keyword evidence="2" id="KW-1185">Reference proteome</keyword>
<feature type="non-terminal residue" evidence="1">
    <location>
        <position position="261"/>
    </location>
</feature>
<dbReference type="SUPFAM" id="SSF50998">
    <property type="entry name" value="Quinoprotein alcohol dehydrogenase-like"/>
    <property type="match status" value="1"/>
</dbReference>
<dbReference type="EMBL" id="WWNE01000002">
    <property type="protein sequence ID" value="NBG64481.1"/>
    <property type="molecule type" value="Genomic_DNA"/>
</dbReference>
<evidence type="ECO:0000313" key="2">
    <source>
        <dbReference type="Proteomes" id="UP000470771"/>
    </source>
</evidence>